<keyword evidence="7" id="KW-0732">Signal</keyword>
<evidence type="ECO:0000256" key="7">
    <source>
        <dbReference type="SAM" id="SignalP"/>
    </source>
</evidence>
<dbReference type="EC" id="3.1.3.16" evidence="2"/>
<dbReference type="STRING" id="60517.A0A0R3W5D1"/>
<reference evidence="10" key="1">
    <citation type="submission" date="2017-02" db="UniProtKB">
        <authorList>
            <consortium name="WormBaseParasite"/>
        </authorList>
    </citation>
    <scope>IDENTIFICATION</scope>
</reference>
<dbReference type="SMART" id="SM00855">
    <property type="entry name" value="PGAM"/>
    <property type="match status" value="1"/>
</dbReference>
<organism evidence="10">
    <name type="scientific">Taenia asiatica</name>
    <name type="common">Asian tapeworm</name>
    <dbReference type="NCBI Taxonomy" id="60517"/>
    <lineage>
        <taxon>Eukaryota</taxon>
        <taxon>Metazoa</taxon>
        <taxon>Spiralia</taxon>
        <taxon>Lophotrochozoa</taxon>
        <taxon>Platyhelminthes</taxon>
        <taxon>Cestoda</taxon>
        <taxon>Eucestoda</taxon>
        <taxon>Cyclophyllidea</taxon>
        <taxon>Taeniidae</taxon>
        <taxon>Taenia</taxon>
    </lineage>
</organism>
<evidence type="ECO:0000256" key="4">
    <source>
        <dbReference type="ARBA" id="ARBA00039765"/>
    </source>
</evidence>
<dbReference type="Proteomes" id="UP000282613">
    <property type="component" value="Unassembled WGS sequence"/>
</dbReference>
<feature type="signal peptide" evidence="7">
    <location>
        <begin position="1"/>
        <end position="23"/>
    </location>
</feature>
<keyword evidence="9" id="KW-1185">Reference proteome</keyword>
<proteinExistence type="inferred from homology"/>
<dbReference type="Gene3D" id="3.40.50.1240">
    <property type="entry name" value="Phosphoglycerate mutase-like"/>
    <property type="match status" value="1"/>
</dbReference>
<dbReference type="Pfam" id="PF00300">
    <property type="entry name" value="His_Phos_1"/>
    <property type="match status" value="1"/>
</dbReference>
<evidence type="ECO:0000256" key="2">
    <source>
        <dbReference type="ARBA" id="ARBA00013081"/>
    </source>
</evidence>
<evidence type="ECO:0000313" key="10">
    <source>
        <dbReference type="WBParaSite" id="TASK_0000531801-mRNA-1"/>
    </source>
</evidence>
<dbReference type="OrthoDB" id="2118094at2759"/>
<dbReference type="PANTHER" id="PTHR20935:SF0">
    <property type="entry name" value="SERINE_THREONINE-PROTEIN PHOSPHATASE PGAM5, MITOCHONDRIAL"/>
    <property type="match status" value="1"/>
</dbReference>
<accession>A0A0R3W5D1</accession>
<dbReference type="PANTHER" id="PTHR20935">
    <property type="entry name" value="PHOSPHOGLYCERATE MUTASE-RELATED"/>
    <property type="match status" value="1"/>
</dbReference>
<dbReference type="SUPFAM" id="SSF53254">
    <property type="entry name" value="Phosphoglycerate mutase-like"/>
    <property type="match status" value="1"/>
</dbReference>
<dbReference type="InterPro" id="IPR029033">
    <property type="entry name" value="His_PPase_superfam"/>
</dbReference>
<evidence type="ECO:0000256" key="3">
    <source>
        <dbReference type="ARBA" id="ARBA00022801"/>
    </source>
</evidence>
<dbReference type="InterPro" id="IPR051021">
    <property type="entry name" value="Mito_Ser/Thr_phosphatase"/>
</dbReference>
<evidence type="ECO:0000256" key="5">
    <source>
        <dbReference type="ARBA" id="ARBA00040722"/>
    </source>
</evidence>
<evidence type="ECO:0000256" key="6">
    <source>
        <dbReference type="PIRSR" id="PIRSR613078-2"/>
    </source>
</evidence>
<evidence type="ECO:0000256" key="1">
    <source>
        <dbReference type="ARBA" id="ARBA00006717"/>
    </source>
</evidence>
<dbReference type="CDD" id="cd07067">
    <property type="entry name" value="HP_PGM_like"/>
    <property type="match status" value="1"/>
</dbReference>
<dbReference type="GO" id="GO:0090141">
    <property type="term" value="P:positive regulation of mitochondrial fission"/>
    <property type="evidence" value="ECO:0007669"/>
    <property type="project" value="TreeGrafter"/>
</dbReference>
<evidence type="ECO:0000313" key="9">
    <source>
        <dbReference type="Proteomes" id="UP000282613"/>
    </source>
</evidence>
<name>A0A0R3W5D1_TAEAS</name>
<dbReference type="InterPro" id="IPR013078">
    <property type="entry name" value="His_Pase_superF_clade-1"/>
</dbReference>
<dbReference type="WBParaSite" id="TASK_0000531801-mRNA-1">
    <property type="protein sequence ID" value="TASK_0000531801-mRNA-1"/>
    <property type="gene ID" value="TASK_0000531801"/>
</dbReference>
<gene>
    <name evidence="8" type="ORF">TASK_LOCUS5319</name>
</gene>
<dbReference type="GO" id="GO:0005739">
    <property type="term" value="C:mitochondrion"/>
    <property type="evidence" value="ECO:0007669"/>
    <property type="project" value="TreeGrafter"/>
</dbReference>
<dbReference type="EMBL" id="UYRS01018407">
    <property type="protein sequence ID" value="VDK34878.1"/>
    <property type="molecule type" value="Genomic_DNA"/>
</dbReference>
<sequence>MLFSRLLRFGSFLFAASTTSLLAFSWNCPDENSKSCLTEASTFKNQGSWDHNWDFDEASSLPPSTQYRRLKLIILVRHGQYDTQGATPEQKVLTEVGWKQAVATGKRLRDLGYHIDCIVHSDMIRAQQTTAGILSELDQVHLAETGILEVMTKPPALTDPEAVIRCSPLASKSCPLLESPLMAEGPPPVEPEPNPPSRIKHLKSLCSAELADRANTQNRICSSFHYHIHRRPISATGELAFRGGPTGRRPFEVVLFVGHANVFRYWLCRALQLPPEAWLRISLPHGSITELLVDITPPSECTVTALRIGDDGHIPVELQSR</sequence>
<dbReference type="GO" id="GO:0004722">
    <property type="term" value="F:protein serine/threonine phosphatase activity"/>
    <property type="evidence" value="ECO:0007669"/>
    <property type="project" value="UniProtKB-EC"/>
</dbReference>
<evidence type="ECO:0000313" key="8">
    <source>
        <dbReference type="EMBL" id="VDK34878.1"/>
    </source>
</evidence>
<dbReference type="AlphaFoldDB" id="A0A0R3W5D1"/>
<feature type="binding site" evidence="6">
    <location>
        <position position="125"/>
    </location>
    <ligand>
        <name>substrate</name>
    </ligand>
</feature>
<reference evidence="8 9" key="2">
    <citation type="submission" date="2018-11" db="EMBL/GenBank/DDBJ databases">
        <authorList>
            <consortium name="Pathogen Informatics"/>
        </authorList>
    </citation>
    <scope>NUCLEOTIDE SEQUENCE [LARGE SCALE GENOMIC DNA]</scope>
</reference>
<protein>
    <recommendedName>
        <fullName evidence="4">Serine/threonine-protein phosphatase PGAM5, mitochondrial</fullName>
        <ecNumber evidence="2">3.1.3.16</ecNumber>
    </recommendedName>
    <alternativeName>
        <fullName evidence="5">Serine/threonine-protein phosphatase Pgam5, mitochondrial</fullName>
    </alternativeName>
</protein>
<keyword evidence="3" id="KW-0378">Hydrolase</keyword>
<feature type="chain" id="PRO_5043132622" description="Serine/threonine-protein phosphatase PGAM5, mitochondrial" evidence="7">
    <location>
        <begin position="24"/>
        <end position="321"/>
    </location>
</feature>
<comment type="similarity">
    <text evidence="1">Belongs to the phosphoglycerate mutase family. BPG-dependent PGAM subfamily.</text>
</comment>